<keyword evidence="1" id="KW-0472">Membrane</keyword>
<keyword evidence="2" id="KW-1185">Reference proteome</keyword>
<evidence type="ECO:0000313" key="2">
    <source>
        <dbReference type="Proteomes" id="UP000887540"/>
    </source>
</evidence>
<evidence type="ECO:0000313" key="3">
    <source>
        <dbReference type="WBParaSite" id="ACRNAN_scaffold4123.g16955.t1"/>
    </source>
</evidence>
<protein>
    <submittedName>
        <fullName evidence="3">ET module</fullName>
    </submittedName>
</protein>
<reference evidence="3" key="1">
    <citation type="submission" date="2022-11" db="UniProtKB">
        <authorList>
            <consortium name="WormBaseParasite"/>
        </authorList>
    </citation>
    <scope>IDENTIFICATION</scope>
</reference>
<dbReference type="WBParaSite" id="ACRNAN_scaffold4123.g16955.t1">
    <property type="protein sequence ID" value="ACRNAN_scaffold4123.g16955.t1"/>
    <property type="gene ID" value="ACRNAN_scaffold4123.g16955"/>
</dbReference>
<organism evidence="2 3">
    <name type="scientific">Acrobeloides nanus</name>
    <dbReference type="NCBI Taxonomy" id="290746"/>
    <lineage>
        <taxon>Eukaryota</taxon>
        <taxon>Metazoa</taxon>
        <taxon>Ecdysozoa</taxon>
        <taxon>Nematoda</taxon>
        <taxon>Chromadorea</taxon>
        <taxon>Rhabditida</taxon>
        <taxon>Tylenchina</taxon>
        <taxon>Cephalobomorpha</taxon>
        <taxon>Cephaloboidea</taxon>
        <taxon>Cephalobidae</taxon>
        <taxon>Acrobeloides</taxon>
    </lineage>
</organism>
<keyword evidence="1" id="KW-1133">Transmembrane helix</keyword>
<accession>A0A914DWC1</accession>
<dbReference type="InterPro" id="IPR002603">
    <property type="entry name" value="ET_repeat"/>
</dbReference>
<feature type="transmembrane region" description="Helical" evidence="1">
    <location>
        <begin position="178"/>
        <end position="196"/>
    </location>
</feature>
<name>A0A914DWC1_9BILA</name>
<sequence length="198" mass="20795">MGGGVLNVPEDALCLTINATVNTSSVSFMGVETTGVCNNLTKINNTGVLHPSCCNYNNCNYPNNGSADYPTPLVCYEGIYYNGTEFTKKRDPAVCYGKCARFSAQVNGSSVDIYTCSPAKLCTAMNITNNCNSVGGIFGCCCDSSNVCLNPENNVVTPLPTTTTMLPATCPTMSKGSASLAISIITLITTGIFSLVRI</sequence>
<dbReference type="Proteomes" id="UP000887540">
    <property type="component" value="Unplaced"/>
</dbReference>
<dbReference type="Pfam" id="PF01684">
    <property type="entry name" value="ET"/>
    <property type="match status" value="1"/>
</dbReference>
<dbReference type="AlphaFoldDB" id="A0A914DWC1"/>
<proteinExistence type="predicted"/>
<keyword evidence="1" id="KW-0812">Transmembrane</keyword>
<evidence type="ECO:0000256" key="1">
    <source>
        <dbReference type="SAM" id="Phobius"/>
    </source>
</evidence>